<comment type="caution">
    <text evidence="2">The sequence shown here is derived from an EMBL/GenBank/DDBJ whole genome shotgun (WGS) entry which is preliminary data.</text>
</comment>
<keyword evidence="1" id="KW-0472">Membrane</keyword>
<keyword evidence="1" id="KW-0812">Transmembrane</keyword>
<evidence type="ECO:0000256" key="1">
    <source>
        <dbReference type="SAM" id="Phobius"/>
    </source>
</evidence>
<feature type="transmembrane region" description="Helical" evidence="1">
    <location>
        <begin position="230"/>
        <end position="255"/>
    </location>
</feature>
<keyword evidence="1" id="KW-1133">Transmembrane helix</keyword>
<evidence type="ECO:0000313" key="3">
    <source>
        <dbReference type="Proteomes" id="UP001054945"/>
    </source>
</evidence>
<reference evidence="2 3" key="1">
    <citation type="submission" date="2021-06" db="EMBL/GenBank/DDBJ databases">
        <title>Caerostris extrusa draft genome.</title>
        <authorList>
            <person name="Kono N."/>
            <person name="Arakawa K."/>
        </authorList>
    </citation>
    <scope>NUCLEOTIDE SEQUENCE [LARGE SCALE GENOMIC DNA]</scope>
</reference>
<sequence>MPNKGREKWCAKLDMGLAQGDVKGDRDLELEECSFSLVKRKYFLKGWRIALICMVVLNTPPSPIFIARKPFSPTPRTFFSIRNTPCAVYRQCEKGAAGKYEMQMGLTWSFTRSSEMADICMRRSCLTPPSPIFIARKPFSPNTPVPFSIRNTPCAVYRHSARKGAAAKYEMQMGLTWSFFTRQIFLCSARVRVLVECLLWYCNFSRSVRITLYPLLEMGAWCVLNIIRSFLTNVCVTIVNVAIIAVIVATLELFITQQVLALG</sequence>
<dbReference type="EMBL" id="BPLR01008136">
    <property type="protein sequence ID" value="GIY22340.1"/>
    <property type="molecule type" value="Genomic_DNA"/>
</dbReference>
<gene>
    <name evidence="2" type="ORF">CEXT_403871</name>
</gene>
<protein>
    <submittedName>
        <fullName evidence="2">Uncharacterized protein</fullName>
    </submittedName>
</protein>
<dbReference type="Proteomes" id="UP001054945">
    <property type="component" value="Unassembled WGS sequence"/>
</dbReference>
<organism evidence="2 3">
    <name type="scientific">Caerostris extrusa</name>
    <name type="common">Bark spider</name>
    <name type="synonym">Caerostris bankana</name>
    <dbReference type="NCBI Taxonomy" id="172846"/>
    <lineage>
        <taxon>Eukaryota</taxon>
        <taxon>Metazoa</taxon>
        <taxon>Ecdysozoa</taxon>
        <taxon>Arthropoda</taxon>
        <taxon>Chelicerata</taxon>
        <taxon>Arachnida</taxon>
        <taxon>Araneae</taxon>
        <taxon>Araneomorphae</taxon>
        <taxon>Entelegynae</taxon>
        <taxon>Araneoidea</taxon>
        <taxon>Araneidae</taxon>
        <taxon>Caerostris</taxon>
    </lineage>
</organism>
<proteinExistence type="predicted"/>
<dbReference type="AlphaFoldDB" id="A0AAV4RPV3"/>
<evidence type="ECO:0000313" key="2">
    <source>
        <dbReference type="EMBL" id="GIY22340.1"/>
    </source>
</evidence>
<accession>A0AAV4RPV3</accession>
<keyword evidence="3" id="KW-1185">Reference proteome</keyword>
<name>A0AAV4RPV3_CAEEX</name>